<evidence type="ECO:0000256" key="1">
    <source>
        <dbReference type="SAM" id="MobiDB-lite"/>
    </source>
</evidence>
<feature type="region of interest" description="Disordered" evidence="1">
    <location>
        <begin position="1"/>
        <end position="20"/>
    </location>
</feature>
<feature type="compositionally biased region" description="Polar residues" evidence="1">
    <location>
        <begin position="600"/>
        <end position="611"/>
    </location>
</feature>
<sequence>MSAASDHFHSGPTLPPLRPISLQSVHHPLTSLARLTHSASPTSQPKFHRSDDHPYNRLLTSDRMDQSTIMNGNNRSYHSQLNRILVPTFDTTSHNSSPATNSNLRNATLKRTASKADLPQTNSLKQSRCLQADPHVSRPCSEPTILEDNNSFGNCRPVDEHSSLYLRIYSTVTFSRMNGSNILIKHENTTPCLPPQPLPDLMNSNWPDSHSPRSLQRHSTSSSSPSGSEPQGPQTRPNSLAEVSDRDQTSQSQIGSLSKKRRVTITDERAVNNLLRSGSVAQNQLSNQLSSSAGANGHDMQTKLSVDAAHDPVAATMKLREEQKRLIEQRRNSIAGPASLSAYQFNPKQSLCDTEKMPPPASGAQHRSPPSIARASVRRSLGSKPAHNSCTSGLSSTGQQTPLSHSSQVSNPLPVVSLPPINETGRRKSTQNHQNHQSNHSSLSHTVSQSSTQNSPCNDSEFIESEHPSMHLNGNMSGSTIANRRSQATREKVKNLAIAPQAFRSHLIAQPSIKSAPIRCGFLQSTAPDGEVVKTPLIARTNLATSGSGTKIYPARKSAREGSSLTISKIHSKPLHPPNTSQLPARPFSGTASVGPGASNARQIVGGTNASQSLDRTGLERRMTMHSGVPLQLPTLSHIPIFNADRSEQTGPASLQANRSTGYSGSSNGNAESSSFQASLLSGPRTAMPAFGGSPQDFSGLRSSANGSSGQLSASSSQHPFPFRPSPTDRPYFMPGSRYHRPSVASGGSAGSSALGIPPKNMFLQLFDTFYDSLSDSKILQSNLEDQIRRSAQLLNLLQQSSGVFEKMLDDRVRVIQTEYTRDLQLLEGRIEKLENQSALSADRSVESPPSSPHDRKLNGRVSIASQNPEPKDYPAVSQPSTNEQIPMTVKLESLW</sequence>
<keyword evidence="3" id="KW-1185">Reference proteome</keyword>
<feature type="compositionally biased region" description="Low complexity" evidence="1">
    <location>
        <begin position="431"/>
        <end position="453"/>
    </location>
</feature>
<dbReference type="Proteomes" id="UP001153365">
    <property type="component" value="Unassembled WGS sequence"/>
</dbReference>
<name>A0AAV0APX4_PHAPC</name>
<feature type="compositionally biased region" description="Polar residues" evidence="1">
    <location>
        <begin position="386"/>
        <end position="405"/>
    </location>
</feature>
<reference evidence="2" key="1">
    <citation type="submission" date="2022-06" db="EMBL/GenBank/DDBJ databases">
        <authorList>
            <consortium name="SYNGENTA / RWTH Aachen University"/>
        </authorList>
    </citation>
    <scope>NUCLEOTIDE SEQUENCE</scope>
</reference>
<feature type="region of interest" description="Disordered" evidence="1">
    <location>
        <begin position="350"/>
        <end position="488"/>
    </location>
</feature>
<feature type="compositionally biased region" description="Low complexity" evidence="1">
    <location>
        <begin position="664"/>
        <end position="675"/>
    </location>
</feature>
<proteinExistence type="predicted"/>
<protein>
    <submittedName>
        <fullName evidence="2">Expressed protein</fullName>
    </submittedName>
</protein>
<comment type="caution">
    <text evidence="2">The sequence shown here is derived from an EMBL/GenBank/DDBJ whole genome shotgun (WGS) entry which is preliminary data.</text>
</comment>
<feature type="region of interest" description="Disordered" evidence="1">
    <location>
        <begin position="193"/>
        <end position="261"/>
    </location>
</feature>
<feature type="compositionally biased region" description="Basic and acidic residues" evidence="1">
    <location>
        <begin position="48"/>
        <end position="58"/>
    </location>
</feature>
<feature type="region of interest" description="Disordered" evidence="1">
    <location>
        <begin position="838"/>
        <end position="896"/>
    </location>
</feature>
<accession>A0AAV0APX4</accession>
<feature type="compositionally biased region" description="Polar residues" evidence="1">
    <location>
        <begin position="472"/>
        <end position="486"/>
    </location>
</feature>
<feature type="region of interest" description="Disordered" evidence="1">
    <location>
        <begin position="649"/>
        <end position="731"/>
    </location>
</feature>
<feature type="compositionally biased region" description="Polar residues" evidence="1">
    <location>
        <begin position="649"/>
        <end position="663"/>
    </location>
</feature>
<feature type="compositionally biased region" description="Low complexity" evidence="1">
    <location>
        <begin position="703"/>
        <end position="718"/>
    </location>
</feature>
<evidence type="ECO:0000313" key="2">
    <source>
        <dbReference type="EMBL" id="CAH7669658.1"/>
    </source>
</evidence>
<organism evidence="2 3">
    <name type="scientific">Phakopsora pachyrhizi</name>
    <name type="common">Asian soybean rust disease fungus</name>
    <dbReference type="NCBI Taxonomy" id="170000"/>
    <lineage>
        <taxon>Eukaryota</taxon>
        <taxon>Fungi</taxon>
        <taxon>Dikarya</taxon>
        <taxon>Basidiomycota</taxon>
        <taxon>Pucciniomycotina</taxon>
        <taxon>Pucciniomycetes</taxon>
        <taxon>Pucciniales</taxon>
        <taxon>Phakopsoraceae</taxon>
        <taxon>Phakopsora</taxon>
    </lineage>
</organism>
<dbReference type="AlphaFoldDB" id="A0AAV0APX4"/>
<feature type="compositionally biased region" description="Low complexity" evidence="1">
    <location>
        <begin position="212"/>
        <end position="233"/>
    </location>
</feature>
<dbReference type="EMBL" id="CALTRL010000788">
    <property type="protein sequence ID" value="CAH7669658.1"/>
    <property type="molecule type" value="Genomic_DNA"/>
</dbReference>
<gene>
    <name evidence="2" type="ORF">PPACK8108_LOCUS4303</name>
</gene>
<evidence type="ECO:0000313" key="3">
    <source>
        <dbReference type="Proteomes" id="UP001153365"/>
    </source>
</evidence>
<feature type="region of interest" description="Disordered" evidence="1">
    <location>
        <begin position="36"/>
        <end position="58"/>
    </location>
</feature>
<feature type="compositionally biased region" description="Low complexity" evidence="1">
    <location>
        <begin position="406"/>
        <end position="420"/>
    </location>
</feature>
<feature type="region of interest" description="Disordered" evidence="1">
    <location>
        <begin position="591"/>
        <end position="611"/>
    </location>
</feature>